<dbReference type="EC" id="1.5.1.2" evidence="4 14"/>
<evidence type="ECO:0000256" key="14">
    <source>
        <dbReference type="RuleBase" id="RU003903"/>
    </source>
</evidence>
<dbReference type="InterPro" id="IPR028939">
    <property type="entry name" value="P5C_Rdtase_cat_N"/>
</dbReference>
<dbReference type="InterPro" id="IPR008927">
    <property type="entry name" value="6-PGluconate_DH-like_C_sf"/>
</dbReference>
<organism evidence="17 18">
    <name type="scientific">Hypsibius exemplaris</name>
    <name type="common">Freshwater tardigrade</name>
    <dbReference type="NCBI Taxonomy" id="2072580"/>
    <lineage>
        <taxon>Eukaryota</taxon>
        <taxon>Metazoa</taxon>
        <taxon>Ecdysozoa</taxon>
        <taxon>Tardigrada</taxon>
        <taxon>Eutardigrada</taxon>
        <taxon>Parachela</taxon>
        <taxon>Hypsibioidea</taxon>
        <taxon>Hypsibiidae</taxon>
        <taxon>Hypsibius</taxon>
    </lineage>
</organism>
<dbReference type="FunFam" id="1.10.3730.10:FF:000001">
    <property type="entry name" value="Pyrroline-5-carboxylate reductase"/>
    <property type="match status" value="1"/>
</dbReference>
<reference evidence="18" key="1">
    <citation type="submission" date="2017-01" db="EMBL/GenBank/DDBJ databases">
        <title>Comparative genomics of anhydrobiosis in the tardigrade Hypsibius dujardini.</title>
        <authorList>
            <person name="Yoshida Y."/>
            <person name="Koutsovoulos G."/>
            <person name="Laetsch D."/>
            <person name="Stevens L."/>
            <person name="Kumar S."/>
            <person name="Horikawa D."/>
            <person name="Ishino K."/>
            <person name="Komine S."/>
            <person name="Tomita M."/>
            <person name="Blaxter M."/>
            <person name="Arakawa K."/>
        </authorList>
    </citation>
    <scope>NUCLEOTIDE SEQUENCE [LARGE SCALE GENOMIC DNA]</scope>
    <source>
        <strain evidence="18">Z151</strain>
    </source>
</reference>
<dbReference type="GO" id="GO:0005737">
    <property type="term" value="C:cytoplasm"/>
    <property type="evidence" value="ECO:0007669"/>
    <property type="project" value="UniProtKB-SubCell"/>
</dbReference>
<comment type="catalytic activity">
    <reaction evidence="11">
        <text>L-proline + NAD(+) = (S)-1-pyrroline-5-carboxylate + NADH + 2 H(+)</text>
        <dbReference type="Rhea" id="RHEA:14105"/>
        <dbReference type="ChEBI" id="CHEBI:15378"/>
        <dbReference type="ChEBI" id="CHEBI:17388"/>
        <dbReference type="ChEBI" id="CHEBI:57540"/>
        <dbReference type="ChEBI" id="CHEBI:57945"/>
        <dbReference type="ChEBI" id="CHEBI:60039"/>
        <dbReference type="EC" id="1.5.1.2"/>
    </reaction>
</comment>
<dbReference type="FunFam" id="3.40.50.720:FF:000190">
    <property type="entry name" value="Pyrroline-5-carboxylate reductase"/>
    <property type="match status" value="1"/>
</dbReference>
<dbReference type="UniPathway" id="UPA00098">
    <property type="reaction ID" value="UER00361"/>
</dbReference>
<evidence type="ECO:0000313" key="17">
    <source>
        <dbReference type="EMBL" id="OQV22246.1"/>
    </source>
</evidence>
<feature type="domain" description="Pyrroline-5-carboxylate reductase catalytic N-terminal" evidence="15">
    <location>
        <begin position="19"/>
        <end position="114"/>
    </location>
</feature>
<dbReference type="Proteomes" id="UP000192578">
    <property type="component" value="Unassembled WGS sequence"/>
</dbReference>
<name>A0A1W0X437_HYPEX</name>
<evidence type="ECO:0000256" key="9">
    <source>
        <dbReference type="ARBA" id="ARBA00022857"/>
    </source>
</evidence>
<dbReference type="Gene3D" id="3.40.50.720">
    <property type="entry name" value="NAD(P)-binding Rossmann-like Domain"/>
    <property type="match status" value="1"/>
</dbReference>
<accession>A0A1W0X437</accession>
<evidence type="ECO:0000313" key="18">
    <source>
        <dbReference type="Proteomes" id="UP000192578"/>
    </source>
</evidence>
<dbReference type="EMBL" id="MTYJ01000018">
    <property type="protein sequence ID" value="OQV22246.1"/>
    <property type="molecule type" value="Genomic_DNA"/>
</dbReference>
<comment type="pathway">
    <text evidence="2 14">Amino-acid biosynthesis; L-proline biosynthesis; L-proline from L-glutamate 5-semialdehyde: step 1/1.</text>
</comment>
<evidence type="ECO:0000256" key="8">
    <source>
        <dbReference type="ARBA" id="ARBA00022650"/>
    </source>
</evidence>
<dbReference type="PIRSF" id="PIRSF000193">
    <property type="entry name" value="Pyrrol-5-carb_rd"/>
    <property type="match status" value="1"/>
</dbReference>
<dbReference type="SUPFAM" id="SSF48179">
    <property type="entry name" value="6-phosphogluconate dehydrogenase C-terminal domain-like"/>
    <property type="match status" value="1"/>
</dbReference>
<keyword evidence="7 14" id="KW-0028">Amino-acid biosynthesis</keyword>
<keyword evidence="9 13" id="KW-0521">NADP</keyword>
<dbReference type="GO" id="GO:0055129">
    <property type="term" value="P:L-proline biosynthetic process"/>
    <property type="evidence" value="ECO:0007669"/>
    <property type="project" value="UniProtKB-UniPathway"/>
</dbReference>
<comment type="catalytic activity">
    <reaction evidence="12 14">
        <text>L-proline + NADP(+) = (S)-1-pyrroline-5-carboxylate + NADPH + 2 H(+)</text>
        <dbReference type="Rhea" id="RHEA:14109"/>
        <dbReference type="ChEBI" id="CHEBI:15378"/>
        <dbReference type="ChEBI" id="CHEBI:17388"/>
        <dbReference type="ChEBI" id="CHEBI:57783"/>
        <dbReference type="ChEBI" id="CHEBI:58349"/>
        <dbReference type="ChEBI" id="CHEBI:60039"/>
        <dbReference type="EC" id="1.5.1.2"/>
    </reaction>
</comment>
<evidence type="ECO:0000256" key="12">
    <source>
        <dbReference type="ARBA" id="ARBA00052690"/>
    </source>
</evidence>
<evidence type="ECO:0000256" key="3">
    <source>
        <dbReference type="ARBA" id="ARBA00005525"/>
    </source>
</evidence>
<evidence type="ECO:0000256" key="6">
    <source>
        <dbReference type="ARBA" id="ARBA00022490"/>
    </source>
</evidence>
<sequence length="284" mass="29335">MDSSPPLSPAVVAAPLAHTVGFIGAGKMATAMANGFIRSGLFQASKISAGCPNDWDSSELTALGVAIHTENESVALASDILILAVKPDVVATVLQELSHVLQKRQTLVFSVAAGITIAAMERSSPNVRYIRVMPNTPALIPGYGATVFCPNSQCSPEDARLAEKMFTCLGFCAQIPENLMDAVTGLSGSGPAYIFTIIEALSDGGVKMGLPRDLSTKLAAQTVLGAAKMVTASGQHPGVLRDNVASPGGTTIHGLHALEQGGLRNALINAVEAATKRSAEMGKK</sequence>
<dbReference type="OrthoDB" id="10263291at2759"/>
<evidence type="ECO:0000256" key="2">
    <source>
        <dbReference type="ARBA" id="ARBA00005205"/>
    </source>
</evidence>
<keyword evidence="18" id="KW-1185">Reference proteome</keyword>
<keyword evidence="10 14" id="KW-0560">Oxidoreductase</keyword>
<feature type="domain" description="Pyrroline-5-carboxylate reductase dimerisation" evidence="16">
    <location>
        <begin position="177"/>
        <end position="281"/>
    </location>
</feature>
<dbReference type="HAMAP" id="MF_01925">
    <property type="entry name" value="P5C_reductase"/>
    <property type="match status" value="1"/>
</dbReference>
<dbReference type="NCBIfam" id="TIGR00112">
    <property type="entry name" value="proC"/>
    <property type="match status" value="1"/>
</dbReference>
<dbReference type="Gene3D" id="1.10.3730.10">
    <property type="entry name" value="ProC C-terminal domain-like"/>
    <property type="match status" value="1"/>
</dbReference>
<evidence type="ECO:0000256" key="7">
    <source>
        <dbReference type="ARBA" id="ARBA00022605"/>
    </source>
</evidence>
<dbReference type="PROSITE" id="PS00521">
    <property type="entry name" value="P5CR"/>
    <property type="match status" value="1"/>
</dbReference>
<evidence type="ECO:0000256" key="13">
    <source>
        <dbReference type="PIRSR" id="PIRSR000193-1"/>
    </source>
</evidence>
<protein>
    <recommendedName>
        <fullName evidence="5 14">Pyrroline-5-carboxylate reductase</fullName>
        <ecNumber evidence="4 14">1.5.1.2</ecNumber>
    </recommendedName>
</protein>
<feature type="binding site" evidence="13">
    <location>
        <begin position="84"/>
        <end position="87"/>
    </location>
    <ligand>
        <name>NADP(+)</name>
        <dbReference type="ChEBI" id="CHEBI:58349"/>
    </ligand>
</feature>
<feature type="binding site" evidence="13">
    <location>
        <position position="71"/>
    </location>
    <ligand>
        <name>NADPH</name>
        <dbReference type="ChEBI" id="CHEBI:57783"/>
    </ligand>
</feature>
<dbReference type="SUPFAM" id="SSF51735">
    <property type="entry name" value="NAD(P)-binding Rossmann-fold domains"/>
    <property type="match status" value="1"/>
</dbReference>
<evidence type="ECO:0000259" key="15">
    <source>
        <dbReference type="Pfam" id="PF03807"/>
    </source>
</evidence>
<dbReference type="GO" id="GO:0004735">
    <property type="term" value="F:pyrroline-5-carboxylate reductase activity"/>
    <property type="evidence" value="ECO:0007669"/>
    <property type="project" value="UniProtKB-EC"/>
</dbReference>
<dbReference type="Pfam" id="PF03807">
    <property type="entry name" value="F420_oxidored"/>
    <property type="match status" value="1"/>
</dbReference>
<comment type="similarity">
    <text evidence="3 14">Belongs to the pyrroline-5-carboxylate reductase family.</text>
</comment>
<gene>
    <name evidence="17" type="ORF">BV898_03749</name>
</gene>
<dbReference type="PANTHER" id="PTHR11645">
    <property type="entry name" value="PYRROLINE-5-CARBOXYLATE REDUCTASE"/>
    <property type="match status" value="1"/>
</dbReference>
<comment type="subcellular location">
    <subcellularLocation>
        <location evidence="1">Cytoplasm</location>
    </subcellularLocation>
</comment>
<dbReference type="Pfam" id="PF14748">
    <property type="entry name" value="P5CR_dimer"/>
    <property type="match status" value="1"/>
</dbReference>
<keyword evidence="6" id="KW-0963">Cytoplasm</keyword>
<dbReference type="AlphaFoldDB" id="A0A1W0X437"/>
<dbReference type="InterPro" id="IPR029036">
    <property type="entry name" value="P5CR_dimer"/>
</dbReference>
<keyword evidence="8 14" id="KW-0641">Proline biosynthesis</keyword>
<evidence type="ECO:0000256" key="11">
    <source>
        <dbReference type="ARBA" id="ARBA00050547"/>
    </source>
</evidence>
<dbReference type="PANTHER" id="PTHR11645:SF62">
    <property type="entry name" value="PYRROLINE-5-CARBOXYLATE REDUCTASE"/>
    <property type="match status" value="1"/>
</dbReference>
<evidence type="ECO:0000259" key="16">
    <source>
        <dbReference type="Pfam" id="PF14748"/>
    </source>
</evidence>
<dbReference type="InterPro" id="IPR000304">
    <property type="entry name" value="Pyrroline-COOH_reductase"/>
</dbReference>
<proteinExistence type="inferred from homology"/>
<feature type="binding site" evidence="13">
    <location>
        <begin position="23"/>
        <end position="28"/>
    </location>
    <ligand>
        <name>NADP(+)</name>
        <dbReference type="ChEBI" id="CHEBI:58349"/>
    </ligand>
</feature>
<evidence type="ECO:0000256" key="1">
    <source>
        <dbReference type="ARBA" id="ARBA00004496"/>
    </source>
</evidence>
<dbReference type="InterPro" id="IPR036291">
    <property type="entry name" value="NAD(P)-bd_dom_sf"/>
</dbReference>
<evidence type="ECO:0000256" key="10">
    <source>
        <dbReference type="ARBA" id="ARBA00023002"/>
    </source>
</evidence>
<comment type="caution">
    <text evidence="17">The sequence shown here is derived from an EMBL/GenBank/DDBJ whole genome shotgun (WGS) entry which is preliminary data.</text>
</comment>
<dbReference type="InterPro" id="IPR053790">
    <property type="entry name" value="P5CR-like_CS"/>
</dbReference>
<evidence type="ECO:0000256" key="5">
    <source>
        <dbReference type="ARBA" id="ARBA00021413"/>
    </source>
</evidence>
<evidence type="ECO:0000256" key="4">
    <source>
        <dbReference type="ARBA" id="ARBA00012855"/>
    </source>
</evidence>